<organism evidence="7">
    <name type="scientific">Magallana gigas</name>
    <name type="common">Pacific oyster</name>
    <name type="synonym">Crassostrea gigas</name>
    <dbReference type="NCBI Taxonomy" id="29159"/>
    <lineage>
        <taxon>Eukaryota</taxon>
        <taxon>Metazoa</taxon>
        <taxon>Spiralia</taxon>
        <taxon>Lophotrochozoa</taxon>
        <taxon>Mollusca</taxon>
        <taxon>Bivalvia</taxon>
        <taxon>Autobranchia</taxon>
        <taxon>Pteriomorphia</taxon>
        <taxon>Ostreida</taxon>
        <taxon>Ostreoidea</taxon>
        <taxon>Ostreidae</taxon>
        <taxon>Magallana</taxon>
    </lineage>
</organism>
<dbReference type="InterPro" id="IPR000010">
    <property type="entry name" value="Cystatin_dom"/>
</dbReference>
<dbReference type="InterPro" id="IPR018073">
    <property type="entry name" value="Prot_inh_cystat_CS"/>
</dbReference>
<dbReference type="InterPro" id="IPR046350">
    <property type="entry name" value="Cystatin_sf"/>
</dbReference>
<gene>
    <name evidence="7" type="ORF">CGI_10013917</name>
</gene>
<dbReference type="Gene3D" id="3.10.450.10">
    <property type="match status" value="2"/>
</dbReference>
<dbReference type="GO" id="GO:0004869">
    <property type="term" value="F:cysteine-type endopeptidase inhibitor activity"/>
    <property type="evidence" value="ECO:0007669"/>
    <property type="project" value="UniProtKB-KW"/>
</dbReference>
<evidence type="ECO:0000256" key="3">
    <source>
        <dbReference type="ARBA" id="ARBA00022490"/>
    </source>
</evidence>
<name>K1R803_MAGGI</name>
<sequence length="196" mass="22481">MLAFFCAYLADNTIGFRVGGLSELQDATPKTQQLVDSVRDDIIGQLPLGYDREQPLKLKSISYREQIVAGFNYFIKIETGWNRYIHVIIYEDLRGKTVLTGIELQKSLSDPIEVFDTNVQDEIIGQLPLGYDREQPLQLTAVSYREQVVAGKNYFIKVETGFNRYIHVRIYKDLRGDASITSVQLEKTITDPIEYF</sequence>
<evidence type="ECO:0000256" key="4">
    <source>
        <dbReference type="ARBA" id="ARBA00022690"/>
    </source>
</evidence>
<dbReference type="Pfam" id="PF00031">
    <property type="entry name" value="Cystatin"/>
    <property type="match status" value="2"/>
</dbReference>
<dbReference type="SUPFAM" id="SSF54403">
    <property type="entry name" value="Cystatin/monellin"/>
    <property type="match status" value="2"/>
</dbReference>
<evidence type="ECO:0000313" key="7">
    <source>
        <dbReference type="EMBL" id="EKC41903.1"/>
    </source>
</evidence>
<evidence type="ECO:0000256" key="5">
    <source>
        <dbReference type="ARBA" id="ARBA00022704"/>
    </source>
</evidence>
<dbReference type="EMBL" id="JH817118">
    <property type="protein sequence ID" value="EKC41903.1"/>
    <property type="molecule type" value="Genomic_DNA"/>
</dbReference>
<dbReference type="InParanoid" id="K1R803"/>
<evidence type="ECO:0000259" key="6">
    <source>
        <dbReference type="Pfam" id="PF00031"/>
    </source>
</evidence>
<feature type="domain" description="Cystatin" evidence="6">
    <location>
        <begin position="19"/>
        <end position="96"/>
    </location>
</feature>
<dbReference type="HOGENOM" id="CLU_1391484_0_0_1"/>
<reference evidence="7" key="1">
    <citation type="journal article" date="2012" name="Nature">
        <title>The oyster genome reveals stress adaptation and complexity of shell formation.</title>
        <authorList>
            <person name="Zhang G."/>
            <person name="Fang X."/>
            <person name="Guo X."/>
            <person name="Li L."/>
            <person name="Luo R."/>
            <person name="Xu F."/>
            <person name="Yang P."/>
            <person name="Zhang L."/>
            <person name="Wang X."/>
            <person name="Qi H."/>
            <person name="Xiong Z."/>
            <person name="Que H."/>
            <person name="Xie Y."/>
            <person name="Holland P.W."/>
            <person name="Paps J."/>
            <person name="Zhu Y."/>
            <person name="Wu F."/>
            <person name="Chen Y."/>
            <person name="Wang J."/>
            <person name="Peng C."/>
            <person name="Meng J."/>
            <person name="Yang L."/>
            <person name="Liu J."/>
            <person name="Wen B."/>
            <person name="Zhang N."/>
            <person name="Huang Z."/>
            <person name="Zhu Q."/>
            <person name="Feng Y."/>
            <person name="Mount A."/>
            <person name="Hedgecock D."/>
            <person name="Xu Z."/>
            <person name="Liu Y."/>
            <person name="Domazet-Loso T."/>
            <person name="Du Y."/>
            <person name="Sun X."/>
            <person name="Zhang S."/>
            <person name="Liu B."/>
            <person name="Cheng P."/>
            <person name="Jiang X."/>
            <person name="Li J."/>
            <person name="Fan D."/>
            <person name="Wang W."/>
            <person name="Fu W."/>
            <person name="Wang T."/>
            <person name="Wang B."/>
            <person name="Zhang J."/>
            <person name="Peng Z."/>
            <person name="Li Y."/>
            <person name="Li N."/>
            <person name="Wang J."/>
            <person name="Chen M."/>
            <person name="He Y."/>
            <person name="Tan F."/>
            <person name="Song X."/>
            <person name="Zheng Q."/>
            <person name="Huang R."/>
            <person name="Yang H."/>
            <person name="Du X."/>
            <person name="Chen L."/>
            <person name="Yang M."/>
            <person name="Gaffney P.M."/>
            <person name="Wang S."/>
            <person name="Luo L."/>
            <person name="She Z."/>
            <person name="Ming Y."/>
            <person name="Huang W."/>
            <person name="Zhang S."/>
            <person name="Huang B."/>
            <person name="Zhang Y."/>
            <person name="Qu T."/>
            <person name="Ni P."/>
            <person name="Miao G."/>
            <person name="Wang J."/>
            <person name="Wang Q."/>
            <person name="Steinberg C.E."/>
            <person name="Wang H."/>
            <person name="Li N."/>
            <person name="Qian L."/>
            <person name="Zhang G."/>
            <person name="Li Y."/>
            <person name="Yang H."/>
            <person name="Liu X."/>
            <person name="Wang J."/>
            <person name="Yin Y."/>
            <person name="Wang J."/>
        </authorList>
    </citation>
    <scope>NUCLEOTIDE SEQUENCE [LARGE SCALE GENOMIC DNA]</scope>
    <source>
        <strain evidence="7">05x7-T-G4-1.051#20</strain>
    </source>
</reference>
<proteinExistence type="inferred from homology"/>
<comment type="similarity">
    <text evidence="2">Belongs to the cystatin family.</text>
</comment>
<dbReference type="PROSITE" id="PS00287">
    <property type="entry name" value="CYSTATIN"/>
    <property type="match status" value="2"/>
</dbReference>
<comment type="subcellular location">
    <subcellularLocation>
        <location evidence="1">Cytoplasm</location>
    </subcellularLocation>
</comment>
<dbReference type="GO" id="GO:0005829">
    <property type="term" value="C:cytosol"/>
    <property type="evidence" value="ECO:0007669"/>
    <property type="project" value="TreeGrafter"/>
</dbReference>
<dbReference type="AlphaFoldDB" id="K1R803"/>
<feature type="domain" description="Cystatin" evidence="6">
    <location>
        <begin position="140"/>
        <end position="176"/>
    </location>
</feature>
<keyword evidence="3" id="KW-0963">Cytoplasm</keyword>
<keyword evidence="5" id="KW-0789">Thiol protease inhibitor</keyword>
<accession>K1R803</accession>
<dbReference type="PANTHER" id="PTHR11414">
    <property type="entry name" value="CYSTATIN FAMILY MEMBER"/>
    <property type="match status" value="1"/>
</dbReference>
<dbReference type="PANTHER" id="PTHR11414:SF21">
    <property type="entry name" value="CYSTATIN 14A, TANDEM DUPLICATE 1-RELATED"/>
    <property type="match status" value="1"/>
</dbReference>
<evidence type="ECO:0000256" key="2">
    <source>
        <dbReference type="ARBA" id="ARBA00009403"/>
    </source>
</evidence>
<protein>
    <submittedName>
        <fullName evidence="7">Cystatin-A</fullName>
    </submittedName>
</protein>
<dbReference type="CDD" id="cd00042">
    <property type="entry name" value="CY"/>
    <property type="match status" value="1"/>
</dbReference>
<keyword evidence="4" id="KW-0646">Protease inhibitor</keyword>
<evidence type="ECO:0000256" key="1">
    <source>
        <dbReference type="ARBA" id="ARBA00004496"/>
    </source>
</evidence>
<dbReference type="InterPro" id="IPR001713">
    <property type="entry name" value="Prot_inh_stefin"/>
</dbReference>